<dbReference type="AlphaFoldDB" id="A0A7Z0CKS8"/>
<keyword evidence="4" id="KW-0479">Metal-binding</keyword>
<evidence type="ECO:0000259" key="11">
    <source>
        <dbReference type="PROSITE" id="PS51643"/>
    </source>
</evidence>
<keyword evidence="9" id="KW-0051">Antiviral defense</keyword>
<evidence type="ECO:0000256" key="2">
    <source>
        <dbReference type="ARBA" id="ARBA00009046"/>
    </source>
</evidence>
<dbReference type="Pfam" id="PF22590">
    <property type="entry name" value="Cas3-like_C_2"/>
    <property type="match status" value="1"/>
</dbReference>
<evidence type="ECO:0000256" key="1">
    <source>
        <dbReference type="ARBA" id="ARBA00006847"/>
    </source>
</evidence>
<protein>
    <submittedName>
        <fullName evidence="12">CRISPR-associated helicase Cas3/CRISPR-associated endonuclease Cas3-HD</fullName>
    </submittedName>
</protein>
<dbReference type="Gene3D" id="3.40.50.300">
    <property type="entry name" value="P-loop containing nucleotide triphosphate hydrolases"/>
    <property type="match status" value="2"/>
</dbReference>
<dbReference type="CDD" id="cd17930">
    <property type="entry name" value="DEXHc_cas3"/>
    <property type="match status" value="1"/>
</dbReference>
<feature type="domain" description="HD Cas3-type" evidence="11">
    <location>
        <begin position="20"/>
        <end position="221"/>
    </location>
</feature>
<dbReference type="PANTHER" id="PTHR47963:SF9">
    <property type="entry name" value="CRISPR-ASSOCIATED ENDONUCLEASE_HELICASE CAS3"/>
    <property type="match status" value="1"/>
</dbReference>
<dbReference type="GO" id="GO:0004519">
    <property type="term" value="F:endonuclease activity"/>
    <property type="evidence" value="ECO:0007669"/>
    <property type="project" value="UniProtKB-KW"/>
</dbReference>
<dbReference type="SMART" id="SM00487">
    <property type="entry name" value="DEXDc"/>
    <property type="match status" value="1"/>
</dbReference>
<dbReference type="EMBL" id="JACBZO010000001">
    <property type="protein sequence ID" value="NYI42045.1"/>
    <property type="molecule type" value="Genomic_DNA"/>
</dbReference>
<evidence type="ECO:0000256" key="7">
    <source>
        <dbReference type="ARBA" id="ARBA00022806"/>
    </source>
</evidence>
<evidence type="ECO:0000259" key="10">
    <source>
        <dbReference type="PROSITE" id="PS51192"/>
    </source>
</evidence>
<evidence type="ECO:0000256" key="9">
    <source>
        <dbReference type="ARBA" id="ARBA00023118"/>
    </source>
</evidence>
<dbReference type="SUPFAM" id="SSF52540">
    <property type="entry name" value="P-loop containing nucleoside triphosphate hydrolases"/>
    <property type="match status" value="1"/>
</dbReference>
<dbReference type="GO" id="GO:0005524">
    <property type="term" value="F:ATP binding"/>
    <property type="evidence" value="ECO:0007669"/>
    <property type="project" value="UniProtKB-KW"/>
</dbReference>
<dbReference type="NCBIfam" id="TIGR01587">
    <property type="entry name" value="cas3_core"/>
    <property type="match status" value="1"/>
</dbReference>
<dbReference type="InterPro" id="IPR006483">
    <property type="entry name" value="CRISPR-assoc_Cas3_HD"/>
</dbReference>
<dbReference type="Pfam" id="PF18395">
    <property type="entry name" value="Cas3_C"/>
    <property type="match status" value="1"/>
</dbReference>
<dbReference type="PROSITE" id="PS51192">
    <property type="entry name" value="HELICASE_ATP_BIND_1"/>
    <property type="match status" value="1"/>
</dbReference>
<dbReference type="GO" id="GO:0046872">
    <property type="term" value="F:metal ion binding"/>
    <property type="evidence" value="ECO:0007669"/>
    <property type="project" value="UniProtKB-KW"/>
</dbReference>
<dbReference type="PROSITE" id="PS51643">
    <property type="entry name" value="HD_CAS3"/>
    <property type="match status" value="1"/>
</dbReference>
<comment type="similarity">
    <text evidence="2">In the central section; belongs to the CRISPR-associated helicase Cas3 family.</text>
</comment>
<feature type="domain" description="Helicase ATP-binding" evidence="10">
    <location>
        <begin position="294"/>
        <end position="527"/>
    </location>
</feature>
<dbReference type="CDD" id="cd09641">
    <property type="entry name" value="Cas3''_I"/>
    <property type="match status" value="1"/>
</dbReference>
<evidence type="ECO:0000256" key="5">
    <source>
        <dbReference type="ARBA" id="ARBA00022741"/>
    </source>
</evidence>
<keyword evidence="6" id="KW-0378">Hydrolase</keyword>
<dbReference type="PANTHER" id="PTHR47963">
    <property type="entry name" value="DEAD-BOX ATP-DEPENDENT RNA HELICASE 47, MITOCHONDRIAL"/>
    <property type="match status" value="1"/>
</dbReference>
<keyword evidence="8" id="KW-0067">ATP-binding</keyword>
<dbReference type="InterPro" id="IPR054712">
    <property type="entry name" value="Cas3-like_dom"/>
</dbReference>
<evidence type="ECO:0000256" key="4">
    <source>
        <dbReference type="ARBA" id="ARBA00022723"/>
    </source>
</evidence>
<keyword evidence="7" id="KW-0347">Helicase</keyword>
<accession>A0A7Z0CKS8</accession>
<dbReference type="NCBIfam" id="TIGR01596">
    <property type="entry name" value="cas3_HD"/>
    <property type="match status" value="1"/>
</dbReference>
<comment type="similarity">
    <text evidence="1">In the N-terminal section; belongs to the CRISPR-associated nuclease Cas3-HD family.</text>
</comment>
<proteinExistence type="inferred from homology"/>
<dbReference type="InterPro" id="IPR014001">
    <property type="entry name" value="Helicase_ATP-bd"/>
</dbReference>
<name>A0A7Z0CKS8_9MICO</name>
<keyword evidence="13" id="KW-1185">Reference proteome</keyword>
<dbReference type="GO" id="GO:0051607">
    <property type="term" value="P:defense response to virus"/>
    <property type="evidence" value="ECO:0007669"/>
    <property type="project" value="UniProtKB-KW"/>
</dbReference>
<evidence type="ECO:0000313" key="13">
    <source>
        <dbReference type="Proteomes" id="UP000547973"/>
    </source>
</evidence>
<reference evidence="12 13" key="1">
    <citation type="submission" date="2020-07" db="EMBL/GenBank/DDBJ databases">
        <title>Sequencing the genomes of 1000 actinobacteria strains.</title>
        <authorList>
            <person name="Klenk H.-P."/>
        </authorList>
    </citation>
    <scope>NUCLEOTIDE SEQUENCE [LARGE SCALE GENOMIC DNA]</scope>
    <source>
        <strain evidence="12 13">DSM 19970</strain>
    </source>
</reference>
<dbReference type="GO" id="GO:0003724">
    <property type="term" value="F:RNA helicase activity"/>
    <property type="evidence" value="ECO:0007669"/>
    <property type="project" value="TreeGrafter"/>
</dbReference>
<organism evidence="12 13">
    <name type="scientific">Demequina lutea</name>
    <dbReference type="NCBI Taxonomy" id="431489"/>
    <lineage>
        <taxon>Bacteria</taxon>
        <taxon>Bacillati</taxon>
        <taxon>Actinomycetota</taxon>
        <taxon>Actinomycetes</taxon>
        <taxon>Micrococcales</taxon>
        <taxon>Demequinaceae</taxon>
        <taxon>Demequina</taxon>
    </lineage>
</organism>
<dbReference type="InterPro" id="IPR050547">
    <property type="entry name" value="DEAD_box_RNA_helicases"/>
</dbReference>
<dbReference type="RefSeq" id="WP_062076194.1">
    <property type="nucleotide sequence ID" value="NZ_BBRC01000019.1"/>
</dbReference>
<dbReference type="GO" id="GO:0016787">
    <property type="term" value="F:hydrolase activity"/>
    <property type="evidence" value="ECO:0007669"/>
    <property type="project" value="UniProtKB-KW"/>
</dbReference>
<sequence>MDQSAGQLVWAKSSVDAYGCVNSWLPLWQHLDDTAAVAARLWDEWLPVQVRHRVSAGLDGSDSAARCLLTFLAGVHDVGKATPAFAVQVPVLADQMVLSGLAVPRLLPEERRRLPHSVAGEVLLERWLRQRHGWSRETASELGVVVGGHHGVPPSKSTILRALDHPELFGSGPWEEVQVALIERAARRTGADLQLAPWRDMALPQSVQITLTAVVIVADWIASDSELFPLSALGDQPRESAEQRAARAWTELELPRPWHATDTGLSPDELVRSRFGWGEAAVARPVQHAAVEEARVMDVPGLLVIEAPMGEGKTEAALLATEILVARSGAGGCFVALPTQATTDAMFDRVLDWLGRVPDAVIAADAQSTSGHRATSVTLAHGKASLNSTFRELRTPSTPQQIGLDEEGAPLWAHTGRDTLGSLDGVVHRWMTGRKKGPLADFVVGTIDQLLFTGLRARHLALRHLGMARKVVILDEIHSFDAYMNTYLQSALEWLGAHGVTVIMLSATLPSSLREELVAAYRRGMAPPEPGGVDRPARIDWASRAAALRASISIDAGAGAAASSEPEVFGDYPVLTSLRAGEVRQRTAAPSGRDTEVRLEIAPDDLDALVAMLREALSDGGCALVVRNTVARAQQTAQTLTEVFGQDVRLVHSRFIGHHRMVNDAWLRQTFGAPGKGRERPHRAIVVGTQVVEQSLDVDFDVLITDLAPTDLLLQRIGRLHRHERGPGESLRPSSLRQARCVVVGVPDWSSAPPELDRGGRAVYGEHVLLRAAALVIECVGAHGVVHLPQDIAPWVQRAYAHGPLGPDSWQEAMAVARQEADRVIASKRERASVFRLAPPRAAGVPVLGWIEGSIGEADDTVAGQAQVRDADQSIEVLVLQRDNDGQLRLLDGVPGFGNDLVDPERAPDPALARAIAGSALRIGGWLVRGTGADRLISALEKNYFAAWQRDPLLSERLVLVLDPTGMSQVGDTLFKYDPVHGLEMSRAT</sequence>
<dbReference type="Pfam" id="PF18019">
    <property type="entry name" value="Cas3_HD"/>
    <property type="match status" value="1"/>
</dbReference>
<keyword evidence="3" id="KW-0540">Nuclease</keyword>
<keyword evidence="12" id="KW-0255">Endonuclease</keyword>
<dbReference type="InterPro" id="IPR041372">
    <property type="entry name" value="Cas3_C"/>
</dbReference>
<gene>
    <name evidence="12" type="ORF">BKA03_002164</name>
</gene>
<evidence type="ECO:0000256" key="6">
    <source>
        <dbReference type="ARBA" id="ARBA00022801"/>
    </source>
</evidence>
<dbReference type="InterPro" id="IPR027417">
    <property type="entry name" value="P-loop_NTPase"/>
</dbReference>
<dbReference type="Gene3D" id="1.10.3210.30">
    <property type="match status" value="1"/>
</dbReference>
<comment type="caution">
    <text evidence="12">The sequence shown here is derived from an EMBL/GenBank/DDBJ whole genome shotgun (WGS) entry which is preliminary data.</text>
</comment>
<dbReference type="GO" id="GO:0003723">
    <property type="term" value="F:RNA binding"/>
    <property type="evidence" value="ECO:0007669"/>
    <property type="project" value="TreeGrafter"/>
</dbReference>
<evidence type="ECO:0000256" key="3">
    <source>
        <dbReference type="ARBA" id="ARBA00022722"/>
    </source>
</evidence>
<keyword evidence="5" id="KW-0547">Nucleotide-binding</keyword>
<dbReference type="InterPro" id="IPR006474">
    <property type="entry name" value="Helicase_Cas3_CRISPR-ass_core"/>
</dbReference>
<dbReference type="Proteomes" id="UP000547973">
    <property type="component" value="Unassembled WGS sequence"/>
</dbReference>
<dbReference type="InterPro" id="IPR038257">
    <property type="entry name" value="CRISPR-assoc_Cas3_HD_sf"/>
</dbReference>
<evidence type="ECO:0000256" key="8">
    <source>
        <dbReference type="ARBA" id="ARBA00022840"/>
    </source>
</evidence>
<evidence type="ECO:0000313" key="12">
    <source>
        <dbReference type="EMBL" id="NYI42045.1"/>
    </source>
</evidence>